<dbReference type="GO" id="GO:0003824">
    <property type="term" value="F:catalytic activity"/>
    <property type="evidence" value="ECO:0007669"/>
    <property type="project" value="InterPro"/>
</dbReference>
<dbReference type="Pfam" id="PF03473">
    <property type="entry name" value="MOSC"/>
    <property type="match status" value="1"/>
</dbReference>
<dbReference type="InterPro" id="IPR005303">
    <property type="entry name" value="MOCOS_middle"/>
</dbReference>
<accession>A0A560WEF6</accession>
<organism evidence="2 3">
    <name type="scientific">Marihabitans asiaticum</name>
    <dbReference type="NCBI Taxonomy" id="415218"/>
    <lineage>
        <taxon>Bacteria</taxon>
        <taxon>Bacillati</taxon>
        <taxon>Actinomycetota</taxon>
        <taxon>Actinomycetes</taxon>
        <taxon>Micrococcales</taxon>
        <taxon>Intrasporangiaceae</taxon>
        <taxon>Marihabitans</taxon>
    </lineage>
</organism>
<evidence type="ECO:0000259" key="1">
    <source>
        <dbReference type="PROSITE" id="PS51340"/>
    </source>
</evidence>
<proteinExistence type="predicted"/>
<reference evidence="2 3" key="1">
    <citation type="submission" date="2019-06" db="EMBL/GenBank/DDBJ databases">
        <title>Sequencing the genomes of 1000 actinobacteria strains.</title>
        <authorList>
            <person name="Klenk H.-P."/>
        </authorList>
    </citation>
    <scope>NUCLEOTIDE SEQUENCE [LARGE SCALE GENOMIC DNA]</scope>
    <source>
        <strain evidence="2 3">DSM 18935</strain>
    </source>
</reference>
<keyword evidence="3" id="KW-1185">Reference proteome</keyword>
<dbReference type="GO" id="GO:0030170">
    <property type="term" value="F:pyridoxal phosphate binding"/>
    <property type="evidence" value="ECO:0007669"/>
    <property type="project" value="InterPro"/>
</dbReference>
<protein>
    <recommendedName>
        <fullName evidence="1">MOSC domain-containing protein</fullName>
    </recommendedName>
</protein>
<dbReference type="OrthoDB" id="9793178at2"/>
<name>A0A560WEF6_9MICO</name>
<dbReference type="SUPFAM" id="SSF50800">
    <property type="entry name" value="PK beta-barrel domain-like"/>
    <property type="match status" value="1"/>
</dbReference>
<dbReference type="RefSeq" id="WP_144856868.1">
    <property type="nucleotide sequence ID" value="NZ_BAAAYT010000001.1"/>
</dbReference>
<dbReference type="Pfam" id="PF03476">
    <property type="entry name" value="MOSC_N"/>
    <property type="match status" value="1"/>
</dbReference>
<comment type="caution">
    <text evidence="2">The sequence shown here is derived from an EMBL/GenBank/DDBJ whole genome shotgun (WGS) entry which is preliminary data.</text>
</comment>
<dbReference type="Gene3D" id="2.40.33.20">
    <property type="entry name" value="PK beta-barrel domain-like"/>
    <property type="match status" value="1"/>
</dbReference>
<gene>
    <name evidence="2" type="ORF">FB557_1401</name>
</gene>
<dbReference type="PROSITE" id="PS51340">
    <property type="entry name" value="MOSC"/>
    <property type="match status" value="1"/>
</dbReference>
<feature type="domain" description="MOSC" evidence="1">
    <location>
        <begin position="84"/>
        <end position="226"/>
    </location>
</feature>
<evidence type="ECO:0000313" key="3">
    <source>
        <dbReference type="Proteomes" id="UP000315628"/>
    </source>
</evidence>
<dbReference type="InterPro" id="IPR011037">
    <property type="entry name" value="Pyrv_Knase-like_insert_dom_sf"/>
</dbReference>
<dbReference type="GO" id="GO:0030151">
    <property type="term" value="F:molybdenum ion binding"/>
    <property type="evidence" value="ECO:0007669"/>
    <property type="project" value="InterPro"/>
</dbReference>
<dbReference type="EMBL" id="VIUW01000002">
    <property type="protein sequence ID" value="TWD15865.1"/>
    <property type="molecule type" value="Genomic_DNA"/>
</dbReference>
<dbReference type="Proteomes" id="UP000315628">
    <property type="component" value="Unassembled WGS sequence"/>
</dbReference>
<dbReference type="InterPro" id="IPR005302">
    <property type="entry name" value="MoCF_Sase_C"/>
</dbReference>
<sequence length="226" mass="25233">MRLSSIRRYPVKSMGGESLDSVQIDRRGLDGDRWFAVVDDEGKLASGKTTRRFRRRDAVFDHRAATTDAGVEVTNDAGTWRVGDAALDEVLSDRMGARVRVASEQRTSHFDDGAVSLVGTATVDWFKREWGVDADPRRLRANLVITTDEPFAEERWMGRTMTIGSVDLTVTDRVPRCRMIDLAQDGVTAGRRWLTRLALEREMCAAVYLDVRRPGTLSVGDAVTVD</sequence>
<dbReference type="AlphaFoldDB" id="A0A560WEF6"/>
<evidence type="ECO:0000313" key="2">
    <source>
        <dbReference type="EMBL" id="TWD15865.1"/>
    </source>
</evidence>